<evidence type="ECO:0000256" key="2">
    <source>
        <dbReference type="ARBA" id="ARBA00022771"/>
    </source>
</evidence>
<name>A0A2C5WZV0_9PEZI</name>
<gene>
    <name evidence="7" type="ORF">CFIMG_006152RA</name>
</gene>
<dbReference type="InterPro" id="IPR001965">
    <property type="entry name" value="Znf_PHD"/>
</dbReference>
<protein>
    <recommendedName>
        <fullName evidence="6">PHD-type domain-containing protein</fullName>
    </recommendedName>
</protein>
<dbReference type="SUPFAM" id="SSF57903">
    <property type="entry name" value="FYVE/PHD zinc finger"/>
    <property type="match status" value="1"/>
</dbReference>
<organism evidence="7 8">
    <name type="scientific">Ceratocystis fimbriata CBS 114723</name>
    <dbReference type="NCBI Taxonomy" id="1035309"/>
    <lineage>
        <taxon>Eukaryota</taxon>
        <taxon>Fungi</taxon>
        <taxon>Dikarya</taxon>
        <taxon>Ascomycota</taxon>
        <taxon>Pezizomycotina</taxon>
        <taxon>Sordariomycetes</taxon>
        <taxon>Hypocreomycetidae</taxon>
        <taxon>Microascales</taxon>
        <taxon>Ceratocystidaceae</taxon>
        <taxon>Ceratocystis</taxon>
    </lineage>
</organism>
<reference evidence="7 8" key="2">
    <citation type="journal article" date="2013" name="IMA Fungus">
        <title>IMA Genome-F 1: Ceratocystis fimbriata: Draft nuclear genome sequence for the plant pathogen, Ceratocystis fimbriata.</title>
        <authorList>
            <person name="Wilken P.M."/>
            <person name="Steenkamp E.T."/>
            <person name="Wingfield M.J."/>
            <person name="de Beer Z.W."/>
            <person name="Wingfield B.D."/>
        </authorList>
    </citation>
    <scope>NUCLEOTIDE SEQUENCE [LARGE SCALE GENOMIC DNA]</scope>
    <source>
        <strain evidence="7 8">CBS 114723</strain>
    </source>
</reference>
<proteinExistence type="predicted"/>
<dbReference type="PROSITE" id="PS50016">
    <property type="entry name" value="ZF_PHD_2"/>
    <property type="match status" value="1"/>
</dbReference>
<dbReference type="Gene3D" id="3.30.40.10">
    <property type="entry name" value="Zinc/RING finger domain, C3HC4 (zinc finger)"/>
    <property type="match status" value="1"/>
</dbReference>
<feature type="region of interest" description="Disordered" evidence="5">
    <location>
        <begin position="130"/>
        <end position="163"/>
    </location>
</feature>
<feature type="compositionally biased region" description="Polar residues" evidence="5">
    <location>
        <begin position="570"/>
        <end position="588"/>
    </location>
</feature>
<evidence type="ECO:0000256" key="1">
    <source>
        <dbReference type="ARBA" id="ARBA00022723"/>
    </source>
</evidence>
<feature type="compositionally biased region" description="Low complexity" evidence="5">
    <location>
        <begin position="149"/>
        <end position="158"/>
    </location>
</feature>
<evidence type="ECO:0000313" key="7">
    <source>
        <dbReference type="EMBL" id="PHH51144.1"/>
    </source>
</evidence>
<reference evidence="7 8" key="1">
    <citation type="journal article" date="2013" name="Fungal Biol.">
        <title>Analysis of microsatellite markers in the genome of the plant pathogen Ceratocystis fimbriata.</title>
        <authorList>
            <person name="Simpson M.C."/>
            <person name="Wilken P.M."/>
            <person name="Coetzee M.P."/>
            <person name="Wingfield M.J."/>
            <person name="Wingfield B.D."/>
        </authorList>
    </citation>
    <scope>NUCLEOTIDE SEQUENCE [LARGE SCALE GENOMIC DNA]</scope>
    <source>
        <strain evidence="7 8">CBS 114723</strain>
    </source>
</reference>
<dbReference type="Proteomes" id="UP000222788">
    <property type="component" value="Unassembled WGS sequence"/>
</dbReference>
<dbReference type="SUPFAM" id="SSF143975">
    <property type="entry name" value="IlvD/EDD N-terminal domain-like"/>
    <property type="match status" value="1"/>
</dbReference>
<sequence length="651" mass="71098">MPISSHSHSQKHTMDATVDTKASRDHVSNTGSTMGSITQCDNITTSLGTIGSPKLLRSPQNHAAPHQLPQPQRPTCSAKFNYLRPETLSFQTQQLHRESEVYSNTVQTPRPNQGENTTAVFTNTIQELSQDDDQSHDITSPLSAPPSLPRSNSGSPSHSHSHALTTSDEVAAMMALRDLKETPPMSSTSSITSAKLVYCPEPPSALKLPAQEQLPPSSKPYRRQFKDASARLVLSRANASNGLKDIVSTRFEESRRRNEAVTVAVPAKRKRADLDEESDRVTAGAALQPLPKISKPVPRKKKLQDGISRCSKCERQAYTQDNALVGCSRCDELWHQLCHSPEIGKETAGAPSGWECSICLVEEDELARYNQARQEMLASARRQTDVDALREKYFQSLPLGVSIPSPELVGFGPGETSEDVRFDYFSSLDRYDQLALLGFCDKLQPNLLAEVLATVSSRYPALALFGSPDWASRIVSDQSSSLSTPLPAATTTASTSNIVASVLGAELPNNVRTPLLGSLRARLHMPLQKHLINTVALSRKPNNTRVYIPRRDLEALQKRESAANNRAALSAQQTPATPTLASSKSATPTDDEVDALPSTWPRPGHGMYANLLSETVDAKHLLDPHDTIAFHHFTIDQRGKLLPKMAVAALV</sequence>
<dbReference type="GO" id="GO:0008270">
    <property type="term" value="F:zinc ion binding"/>
    <property type="evidence" value="ECO:0007669"/>
    <property type="project" value="UniProtKB-KW"/>
</dbReference>
<feature type="region of interest" description="Disordered" evidence="5">
    <location>
        <begin position="1"/>
        <end position="74"/>
    </location>
</feature>
<comment type="caution">
    <text evidence="7">The sequence shown here is derived from an EMBL/GenBank/DDBJ whole genome shotgun (WGS) entry which is preliminary data.</text>
</comment>
<dbReference type="InterPro" id="IPR013083">
    <property type="entry name" value="Znf_RING/FYVE/PHD"/>
</dbReference>
<evidence type="ECO:0000313" key="8">
    <source>
        <dbReference type="Proteomes" id="UP000222788"/>
    </source>
</evidence>
<keyword evidence="2 4" id="KW-0863">Zinc-finger</keyword>
<dbReference type="InterPro" id="IPR037237">
    <property type="entry name" value="IlvD/EDD_N"/>
</dbReference>
<dbReference type="InterPro" id="IPR011011">
    <property type="entry name" value="Znf_FYVE_PHD"/>
</dbReference>
<evidence type="ECO:0000256" key="4">
    <source>
        <dbReference type="PROSITE-ProRule" id="PRU00146"/>
    </source>
</evidence>
<keyword evidence="3" id="KW-0862">Zinc</keyword>
<dbReference type="EMBL" id="APWK03000102">
    <property type="protein sequence ID" value="PHH51144.1"/>
    <property type="molecule type" value="Genomic_DNA"/>
</dbReference>
<keyword evidence="8" id="KW-1185">Reference proteome</keyword>
<evidence type="ECO:0000256" key="5">
    <source>
        <dbReference type="SAM" id="MobiDB-lite"/>
    </source>
</evidence>
<feature type="domain" description="PHD-type" evidence="6">
    <location>
        <begin position="307"/>
        <end position="362"/>
    </location>
</feature>
<evidence type="ECO:0000256" key="3">
    <source>
        <dbReference type="ARBA" id="ARBA00022833"/>
    </source>
</evidence>
<evidence type="ECO:0000259" key="6">
    <source>
        <dbReference type="PROSITE" id="PS50016"/>
    </source>
</evidence>
<dbReference type="PROSITE" id="PS01359">
    <property type="entry name" value="ZF_PHD_1"/>
    <property type="match status" value="1"/>
</dbReference>
<keyword evidence="1" id="KW-0479">Metal-binding</keyword>
<accession>A0A2C5WZV0</accession>
<feature type="region of interest" description="Disordered" evidence="5">
    <location>
        <begin position="560"/>
        <end position="600"/>
    </location>
</feature>
<dbReference type="SMART" id="SM00249">
    <property type="entry name" value="PHD"/>
    <property type="match status" value="1"/>
</dbReference>
<dbReference type="InterPro" id="IPR019786">
    <property type="entry name" value="Zinc_finger_PHD-type_CS"/>
</dbReference>
<dbReference type="OrthoDB" id="5863171at2759"/>
<dbReference type="STRING" id="1035309.A0A2C5WZV0"/>
<feature type="compositionally biased region" description="Polar residues" evidence="5">
    <location>
        <begin position="28"/>
        <end position="49"/>
    </location>
</feature>
<dbReference type="AlphaFoldDB" id="A0A2C5WZV0"/>
<dbReference type="InterPro" id="IPR019787">
    <property type="entry name" value="Znf_PHD-finger"/>
</dbReference>